<dbReference type="CDD" id="cd06171">
    <property type="entry name" value="Sigma70_r4"/>
    <property type="match status" value="1"/>
</dbReference>
<dbReference type="InterPro" id="IPR013324">
    <property type="entry name" value="RNA_pol_sigma_r3/r4-like"/>
</dbReference>
<dbReference type="InterPro" id="IPR013249">
    <property type="entry name" value="RNA_pol_sigma70_r4_t2"/>
</dbReference>
<dbReference type="SUPFAM" id="SSF88946">
    <property type="entry name" value="Sigma2 domain of RNA polymerase sigma factors"/>
    <property type="match status" value="1"/>
</dbReference>
<dbReference type="Gene3D" id="1.10.1740.10">
    <property type="match status" value="1"/>
</dbReference>
<dbReference type="InterPro" id="IPR014284">
    <property type="entry name" value="RNA_pol_sigma-70_dom"/>
</dbReference>
<dbReference type="HOGENOM" id="CLU_042247_0_0_10"/>
<dbReference type="GO" id="GO:0006352">
    <property type="term" value="P:DNA-templated transcription initiation"/>
    <property type="evidence" value="ECO:0007669"/>
    <property type="project" value="InterPro"/>
</dbReference>
<feature type="domain" description="Outer membrane protein beta-barrel" evidence="7">
    <location>
        <begin position="344"/>
        <end position="482"/>
    </location>
</feature>
<dbReference type="InterPro" id="IPR039425">
    <property type="entry name" value="RNA_pol_sigma-70-like"/>
</dbReference>
<dbReference type="Pfam" id="PF04542">
    <property type="entry name" value="Sigma70_r2"/>
    <property type="match status" value="1"/>
</dbReference>
<gene>
    <name evidence="8" type="ordered locus">BF638R_0227</name>
</gene>
<keyword evidence="4" id="KW-0804">Transcription</keyword>
<accession>E1WKA9</accession>
<dbReference type="NCBIfam" id="TIGR02937">
    <property type="entry name" value="sigma70-ECF"/>
    <property type="match status" value="1"/>
</dbReference>
<dbReference type="PATRIC" id="fig|862962.3.peg.231"/>
<evidence type="ECO:0000259" key="7">
    <source>
        <dbReference type="Pfam" id="PF13568"/>
    </source>
</evidence>
<dbReference type="AlphaFoldDB" id="E1WKA9"/>
<reference evidence="8 9" key="1">
    <citation type="journal article" date="2010" name="Microbiology">
        <title>Twenty-eight divergent polysaccharide loci specifying within- and amongst-strain capsule diversity in three strains of Bacteroides fragilis.</title>
        <authorList>
            <person name="Patrick S."/>
            <person name="Blakely G.W."/>
            <person name="Houston S."/>
            <person name="Moore J."/>
            <person name="Abratt V.R."/>
            <person name="Bertalan M."/>
            <person name="Cerdeno-Tarraga A.M."/>
            <person name="Quail M.A."/>
            <person name="Corton N."/>
            <person name="Corton C."/>
            <person name="Bignell A."/>
            <person name="Barron A."/>
            <person name="Clark L."/>
            <person name="Bentley S.D."/>
            <person name="Parkhill J."/>
        </authorList>
    </citation>
    <scope>NUCLEOTIDE SEQUENCE [LARGE SCALE GENOMIC DNA]</scope>
    <source>
        <strain evidence="8 9">638R</strain>
    </source>
</reference>
<keyword evidence="2" id="KW-0805">Transcription regulation</keyword>
<keyword evidence="3" id="KW-0731">Sigma factor</keyword>
<dbReference type="Proteomes" id="UP000008560">
    <property type="component" value="Chromosome"/>
</dbReference>
<dbReference type="InterPro" id="IPR007627">
    <property type="entry name" value="RNA_pol_sigma70_r2"/>
</dbReference>
<proteinExistence type="inferred from homology"/>
<dbReference type="InterPro" id="IPR011250">
    <property type="entry name" value="OMP/PagP_B-barrel"/>
</dbReference>
<evidence type="ECO:0000313" key="8">
    <source>
        <dbReference type="EMBL" id="CBW20830.1"/>
    </source>
</evidence>
<dbReference type="SUPFAM" id="SSF56925">
    <property type="entry name" value="OMPA-like"/>
    <property type="match status" value="1"/>
</dbReference>
<dbReference type="SUPFAM" id="SSF88659">
    <property type="entry name" value="Sigma3 and sigma4 domains of RNA polymerase sigma factors"/>
    <property type="match status" value="1"/>
</dbReference>
<dbReference type="InterPro" id="IPR013325">
    <property type="entry name" value="RNA_pol_sigma_r2"/>
</dbReference>
<evidence type="ECO:0000259" key="5">
    <source>
        <dbReference type="Pfam" id="PF04542"/>
    </source>
</evidence>
<dbReference type="PANTHER" id="PTHR43133">
    <property type="entry name" value="RNA POLYMERASE ECF-TYPE SIGMA FACTO"/>
    <property type="match status" value="1"/>
</dbReference>
<dbReference type="KEGG" id="bfg:BF638R_0227"/>
<feature type="domain" description="RNA polymerase sigma-70 region 2" evidence="5">
    <location>
        <begin position="24"/>
        <end position="90"/>
    </location>
</feature>
<evidence type="ECO:0000256" key="1">
    <source>
        <dbReference type="ARBA" id="ARBA00010641"/>
    </source>
</evidence>
<evidence type="ECO:0000313" key="9">
    <source>
        <dbReference type="Proteomes" id="UP000008560"/>
    </source>
</evidence>
<feature type="domain" description="RNA polymerase sigma factor 70 region 4 type 2" evidence="6">
    <location>
        <begin position="115"/>
        <end position="165"/>
    </location>
</feature>
<sequence length="518" mass="59003">MITINLMELLERCKKGDKEALGLLYTTYSKRMMCVICHYIPDLNAARDILHDGFLIIFSRINQLRDAEKLEYWMGTIMKNLALQYLKEQDFIQLLTGDYDALDIPEFEESITIEELEIMINRLPMGYRKVFKLAVLENKSHKEIANLLGISEQTSGSQLFHARDMLRKMIVKYKIEKSMAVLAIIIAIGIFLRNQNIHKTQQTTTVNESTQLRTGKNKDIENKVEQNEESIRQIAPQSSISSALFSEICVEKEDSLNLSIKTENLIAETKTDNGANADTARHDIRPNPNKMESFAHAYHSNDLSITKRSCRNFCLSVGGSVIGALNTENSYLKPSDNPIWAGSNDKVIEESEHDLPITFALNISKTLSNHWSIESGLQYTLLRTKRTQTTISDEHSVSVNRQNIKAHYLGVPLKLRFKILSFDKFSLSSGIGGMVEFPLRGKVNEGIDDGEMQEHNYALPTQWSVYGGVGIEYHFTPNIGIYAEPSINYYFKSRSSYPTIRQDKPFEFSLPVGLRFTW</sequence>
<dbReference type="PANTHER" id="PTHR43133:SF46">
    <property type="entry name" value="RNA POLYMERASE SIGMA-70 FACTOR ECF SUBFAMILY"/>
    <property type="match status" value="1"/>
</dbReference>
<dbReference type="Gene3D" id="2.40.160.20">
    <property type="match status" value="1"/>
</dbReference>
<dbReference type="InterPro" id="IPR036388">
    <property type="entry name" value="WH-like_DNA-bd_sf"/>
</dbReference>
<dbReference type="InterPro" id="IPR025665">
    <property type="entry name" value="Beta-barrel_OMP_2"/>
</dbReference>
<dbReference type="Pfam" id="PF08281">
    <property type="entry name" value="Sigma70_r4_2"/>
    <property type="match status" value="1"/>
</dbReference>
<evidence type="ECO:0000256" key="2">
    <source>
        <dbReference type="ARBA" id="ARBA00023015"/>
    </source>
</evidence>
<evidence type="ECO:0000256" key="4">
    <source>
        <dbReference type="ARBA" id="ARBA00023163"/>
    </source>
</evidence>
<evidence type="ECO:0000256" key="3">
    <source>
        <dbReference type="ARBA" id="ARBA00023082"/>
    </source>
</evidence>
<dbReference type="GO" id="GO:0003677">
    <property type="term" value="F:DNA binding"/>
    <property type="evidence" value="ECO:0007669"/>
    <property type="project" value="InterPro"/>
</dbReference>
<name>E1WKA9_BACF6</name>
<protein>
    <submittedName>
        <fullName evidence="8">Putative RNA polymerase ECF-type sigma factor</fullName>
    </submittedName>
</protein>
<dbReference type="GO" id="GO:0016987">
    <property type="term" value="F:sigma factor activity"/>
    <property type="evidence" value="ECO:0007669"/>
    <property type="project" value="UniProtKB-KW"/>
</dbReference>
<comment type="similarity">
    <text evidence="1">Belongs to the sigma-70 factor family. ECF subfamily.</text>
</comment>
<evidence type="ECO:0000259" key="6">
    <source>
        <dbReference type="Pfam" id="PF08281"/>
    </source>
</evidence>
<organism evidence="8 9">
    <name type="scientific">Bacteroides fragilis (strain 638R)</name>
    <dbReference type="NCBI Taxonomy" id="862962"/>
    <lineage>
        <taxon>Bacteria</taxon>
        <taxon>Pseudomonadati</taxon>
        <taxon>Bacteroidota</taxon>
        <taxon>Bacteroidia</taxon>
        <taxon>Bacteroidales</taxon>
        <taxon>Bacteroidaceae</taxon>
        <taxon>Bacteroides</taxon>
    </lineage>
</organism>
<dbReference type="Gene3D" id="1.10.10.10">
    <property type="entry name" value="Winged helix-like DNA-binding domain superfamily/Winged helix DNA-binding domain"/>
    <property type="match status" value="1"/>
</dbReference>
<dbReference type="Pfam" id="PF13568">
    <property type="entry name" value="OMP_b-brl_2"/>
    <property type="match status" value="1"/>
</dbReference>
<dbReference type="EMBL" id="FQ312004">
    <property type="protein sequence ID" value="CBW20830.1"/>
    <property type="molecule type" value="Genomic_DNA"/>
</dbReference>